<organism evidence="1 2">
    <name type="scientific">Violaceomyces palustris</name>
    <dbReference type="NCBI Taxonomy" id="1673888"/>
    <lineage>
        <taxon>Eukaryota</taxon>
        <taxon>Fungi</taxon>
        <taxon>Dikarya</taxon>
        <taxon>Basidiomycota</taxon>
        <taxon>Ustilaginomycotina</taxon>
        <taxon>Ustilaginomycetes</taxon>
        <taxon>Violaceomycetales</taxon>
        <taxon>Violaceomycetaceae</taxon>
        <taxon>Violaceomyces</taxon>
    </lineage>
</organism>
<sequence length="1391" mass="156842">MESGSGLDDVRLSHLTTNPHLKARMTEVLIKETRPPDVVEINPEVCTPKVIKLIEILKCFGVAKESRDRFCGIIFVTRRQTASSLSELLRRLPDLSFIRSEWIVGHDTSNGPAMDWQDQVAVLDRFRRRDPTNLLISTSVTEEGLDVQSANLVIRFDLFSGHIGFLQSKGRARSQDSRFIMMAERGNMDHYKIIRSAVSADTERTKWLYRLSDKGKEYQRPIKELEEDEDELEEEEIDPSIYLQEESTGARLYPHDSQGLVSHYVAYLRTDNYPEPSADYSIETVEYLPSMTLFMCQLRLPSNSPVREVKSTFYKRKKNAKRMAAFMACQLLRQADCLDEHLMPRVPDRPRKRKKWSHGPGDGNQERRAPMRILHMPSKDQEGWRSMRSGFGKGGSRSDDSDPTGDLFVTVLDLPLLDREECAHRPMLILTRSPIPRSRLLELFLPHHEGPFNFGEVESCAMASLSRSESELAHGFTLRLLSWSVRKDFTTSSGQLPFLLLPFKRGADASSGARSRGGWGLRDAVDWQEAERVHQGVATKFDLEDWTGLEDKMVMDSRDLNLSACYSLVKVRHDLTPYSLPEVGSRAHEHGSYWTFFKETRFSRRCEPPPDPVIQPMIQVKRLPKSMNYLVDSSRRISSQDGKEILMIPSFALIHPISTSTARSAMLLPSILTRFDQILLAWECNATFFEGRLNNDGLLRALTSRSMRTSFDYERLEFLGDTFLKLVASCFTFSTRLEENEGQLHLANKEIIVNAKLFDQAMGLELWKFGLFGTGDSSIRKWSPPLEEVTFLAPKSGPAGVEGDVLMEDGDGVDLPPVHPESDEEEDEQEGVEEDAKHGSEGDMSSNRQDEEREAAEFERESQDGGAEEKEGAEGGNEEDGEEEEGEEEGGEEEGKSDPNVYVGDLSPGSAHPKDVIGEKQLADLVESIMGASLETSDLDQTIKVSQILGVLPKTINRMKDFELHYSKLQKMAVEENWAERVDTKALHFLESQFQYTFRFPHLALEAFTHASLLASILPSYQRLEFLGDSFLDFYVVSYLYKAYPTKHQGELTALKDNMVANATLAAISEVLGLSKFIGSNSSNLVGDIDEYNRQVSELRAIQEAETRGWEGAERSEGEDRGARAEQEEEGGGGGGKERSKSVEPYQYWWSLKAPKACADVVESSLGSIVVDSGFDLVKGQAVFDRFFLPFYTRFCTPERAVIPNTKLLSRLLTDMVDCKGWELELSHVEPPSQVGGRYRPVGERTASSGVRCRFLFHGMVLGEAASKLRSKVQRDTIAKSVEKMKEINSARLPLSQIFAIIKAMRWARPFSSFPDFGIPKSRPPPKLEYLRRCDCSTGKVGRRNPKGRGGEGEGKEGGEAEVDSNADLRDFYIDFKKWHGFEENVVQARG</sequence>
<name>A0ACD0P208_9BASI</name>
<evidence type="ECO:0000313" key="2">
    <source>
        <dbReference type="Proteomes" id="UP000245626"/>
    </source>
</evidence>
<accession>A0ACD0P208</accession>
<keyword evidence="2" id="KW-1185">Reference proteome</keyword>
<reference evidence="1 2" key="1">
    <citation type="journal article" date="2018" name="Mol. Biol. Evol.">
        <title>Broad Genomic Sampling Reveals a Smut Pathogenic Ancestry of the Fungal Clade Ustilaginomycotina.</title>
        <authorList>
            <person name="Kijpornyongpan T."/>
            <person name="Mondo S.J."/>
            <person name="Barry K."/>
            <person name="Sandor L."/>
            <person name="Lee J."/>
            <person name="Lipzen A."/>
            <person name="Pangilinan J."/>
            <person name="LaButti K."/>
            <person name="Hainaut M."/>
            <person name="Henrissat B."/>
            <person name="Grigoriev I.V."/>
            <person name="Spatafora J.W."/>
            <person name="Aime M.C."/>
        </authorList>
    </citation>
    <scope>NUCLEOTIDE SEQUENCE [LARGE SCALE GENOMIC DNA]</scope>
    <source>
        <strain evidence="1 2">SA 807</strain>
    </source>
</reference>
<evidence type="ECO:0000313" key="1">
    <source>
        <dbReference type="EMBL" id="PWN52135.1"/>
    </source>
</evidence>
<gene>
    <name evidence="1" type="ORF">IE53DRAFT_17142</name>
</gene>
<proteinExistence type="predicted"/>
<dbReference type="EMBL" id="KZ819794">
    <property type="protein sequence ID" value="PWN52135.1"/>
    <property type="molecule type" value="Genomic_DNA"/>
</dbReference>
<protein>
    <submittedName>
        <fullName evidence="1">Ribonuclease III</fullName>
    </submittedName>
</protein>
<dbReference type="Proteomes" id="UP000245626">
    <property type="component" value="Unassembled WGS sequence"/>
</dbReference>